<protein>
    <submittedName>
        <fullName evidence="1">Uncharacterized protein</fullName>
    </submittedName>
</protein>
<accession>A0AAN1EJ67</accession>
<dbReference type="EMBL" id="CP020906">
    <property type="protein sequence ID" value="ARQ09133.1"/>
    <property type="molecule type" value="Genomic_DNA"/>
</dbReference>
<organism evidence="1 2">
    <name type="scientific">Rhizobium etli</name>
    <dbReference type="NCBI Taxonomy" id="29449"/>
    <lineage>
        <taxon>Bacteria</taxon>
        <taxon>Pseudomonadati</taxon>
        <taxon>Pseudomonadota</taxon>
        <taxon>Alphaproteobacteria</taxon>
        <taxon>Hyphomicrobiales</taxon>
        <taxon>Rhizobiaceae</taxon>
        <taxon>Rhizobium/Agrobacterium group</taxon>
        <taxon>Rhizobium</taxon>
    </lineage>
</organism>
<proteinExistence type="predicted"/>
<gene>
    <name evidence="1" type="ORF">NXC12_CH01054</name>
</gene>
<dbReference type="AlphaFoldDB" id="A0AAN1EJ67"/>
<reference evidence="1 2" key="1">
    <citation type="submission" date="2017-04" db="EMBL/GenBank/DDBJ databases">
        <title>Complete genome sequences of Rhizobium genomic linages associated to common bean (phaseolus vulgaris).</title>
        <authorList>
            <person name="Santamaria R.I."/>
            <person name="Bustos P."/>
            <person name="Perez-Carrascal O."/>
            <person name="Martinez-Flores I."/>
            <person name="Juarez S."/>
            <person name="Lozano L."/>
            <person name="Miranda F."/>
            <person name="Vinuesa P."/>
            <person name="Martinez-Romero E."/>
            <person name="Cevallos M.A."/>
            <person name="Romero D."/>
            <person name="Davila G."/>
            <person name="Gonzalez V."/>
        </authorList>
    </citation>
    <scope>NUCLEOTIDE SEQUENCE [LARGE SCALE GENOMIC DNA]</scope>
    <source>
        <strain evidence="1 2">NXC12</strain>
    </source>
</reference>
<evidence type="ECO:0000313" key="2">
    <source>
        <dbReference type="Proteomes" id="UP000194159"/>
    </source>
</evidence>
<evidence type="ECO:0000313" key="1">
    <source>
        <dbReference type="EMBL" id="ARQ09133.1"/>
    </source>
</evidence>
<dbReference type="Proteomes" id="UP000194159">
    <property type="component" value="Chromosome"/>
</dbReference>
<name>A0AAN1EJ67_RHIET</name>
<sequence length="85" mass="9018">MVKPLLRLDNLICAERQANRVIGGGIVDDGAMGGGTRSAFLSADRWYWDDGGEVVLGWRGRGGAASWIAGASGNKATHTLRHPRA</sequence>